<evidence type="ECO:0000313" key="1">
    <source>
        <dbReference type="EMBL" id="MCC2209749.1"/>
    </source>
</evidence>
<reference evidence="1 2" key="1">
    <citation type="submission" date="2021-10" db="EMBL/GenBank/DDBJ databases">
        <title>Anaerobic single-cell dispensing facilitates the cultivation of human gut bacteria.</title>
        <authorList>
            <person name="Afrizal A."/>
        </authorList>
    </citation>
    <scope>NUCLEOTIDE SEQUENCE [LARGE SCALE GENOMIC DNA]</scope>
    <source>
        <strain evidence="1 2">CLA-AA-H232</strain>
    </source>
</reference>
<dbReference type="Pfam" id="PF04245">
    <property type="entry name" value="NA37"/>
    <property type="match status" value="1"/>
</dbReference>
<sequence>MIASLKRAIVHILDANSGVSVYSEEELDVTDASINSFITKHIEKVFEDASMRNAEFSENSGFKYHLAEYIKDENYFITMSKFIAQRVYEGVTQSDKPDSSDLIVCDCMINERPLLAVLKCENKIGYTHQVLQDDGKVKNQIINHYAILPTTSQKIAECAFIFEDDFSIKYLGKKRKIDGETTDLIADVLLECIYDISSRESVNAVCKIAKKVTEENGGDTIETLSKMKEYITENIEEGETEFIDTEQVADKIFDGKPGMKSEFIDKIEKANVPQKVEVNSYVTKKLASNVKIVTDIGVEVIFPAEYYQNNEYIEFINNDDGTISIQINNIGEVINK</sequence>
<protein>
    <submittedName>
        <fullName evidence="1">Nucleoid-associated protein</fullName>
    </submittedName>
</protein>
<evidence type="ECO:0000313" key="2">
    <source>
        <dbReference type="Proteomes" id="UP001198242"/>
    </source>
</evidence>
<gene>
    <name evidence="1" type="ORF">LKE05_02930</name>
</gene>
<dbReference type="InterPro" id="IPR007358">
    <property type="entry name" value="Nucleoid_associated_NdpA"/>
</dbReference>
<name>A0AAE3DXC9_9FIRM</name>
<dbReference type="Proteomes" id="UP001198242">
    <property type="component" value="Unassembled WGS sequence"/>
</dbReference>
<dbReference type="RefSeq" id="WP_022230952.1">
    <property type="nucleotide sequence ID" value="NZ_JAJEQM010000003.1"/>
</dbReference>
<dbReference type="AlphaFoldDB" id="A0AAE3DXC9"/>
<accession>A0AAE3DXC9</accession>
<dbReference type="EMBL" id="JAJEQM010000003">
    <property type="protein sequence ID" value="MCC2209749.1"/>
    <property type="molecule type" value="Genomic_DNA"/>
</dbReference>
<dbReference type="GO" id="GO:0009295">
    <property type="term" value="C:nucleoid"/>
    <property type="evidence" value="ECO:0007669"/>
    <property type="project" value="InterPro"/>
</dbReference>
<proteinExistence type="predicted"/>
<comment type="caution">
    <text evidence="1">The sequence shown here is derived from an EMBL/GenBank/DDBJ whole genome shotgun (WGS) entry which is preliminary data.</text>
</comment>
<organism evidence="1 2">
    <name type="scientific">Hominilimicola fabiformis</name>
    <dbReference type="NCBI Taxonomy" id="2885356"/>
    <lineage>
        <taxon>Bacteria</taxon>
        <taxon>Bacillati</taxon>
        <taxon>Bacillota</taxon>
        <taxon>Clostridia</taxon>
        <taxon>Eubacteriales</taxon>
        <taxon>Oscillospiraceae</taxon>
        <taxon>Hominilimicola</taxon>
    </lineage>
</organism>
<keyword evidence="2" id="KW-1185">Reference proteome</keyword>